<dbReference type="Proteomes" id="UP001328107">
    <property type="component" value="Unassembled WGS sequence"/>
</dbReference>
<keyword evidence="2" id="KW-1185">Reference proteome</keyword>
<evidence type="ECO:0008006" key="3">
    <source>
        <dbReference type="Google" id="ProtNLM"/>
    </source>
</evidence>
<organism evidence="1 2">
    <name type="scientific">Pristionchus mayeri</name>
    <dbReference type="NCBI Taxonomy" id="1317129"/>
    <lineage>
        <taxon>Eukaryota</taxon>
        <taxon>Metazoa</taxon>
        <taxon>Ecdysozoa</taxon>
        <taxon>Nematoda</taxon>
        <taxon>Chromadorea</taxon>
        <taxon>Rhabditida</taxon>
        <taxon>Rhabditina</taxon>
        <taxon>Diplogasteromorpha</taxon>
        <taxon>Diplogasteroidea</taxon>
        <taxon>Neodiplogasteridae</taxon>
        <taxon>Pristionchus</taxon>
    </lineage>
</organism>
<dbReference type="AlphaFoldDB" id="A0AAN4ZJ72"/>
<evidence type="ECO:0000313" key="2">
    <source>
        <dbReference type="Proteomes" id="UP001328107"/>
    </source>
</evidence>
<dbReference type="InterPro" id="IPR016135">
    <property type="entry name" value="UBQ-conjugating_enzyme/RWD"/>
</dbReference>
<gene>
    <name evidence="1" type="ORF">PMAYCL1PPCAC_11034</name>
</gene>
<protein>
    <recommendedName>
        <fullName evidence="3">RWD domain-containing protein</fullName>
    </recommendedName>
</protein>
<reference evidence="2" key="1">
    <citation type="submission" date="2022-10" db="EMBL/GenBank/DDBJ databases">
        <title>Genome assembly of Pristionchus species.</title>
        <authorList>
            <person name="Yoshida K."/>
            <person name="Sommer R.J."/>
        </authorList>
    </citation>
    <scope>NUCLEOTIDE SEQUENCE [LARGE SCALE GENOMIC DNA]</scope>
    <source>
        <strain evidence="2">RS5460</strain>
    </source>
</reference>
<comment type="caution">
    <text evidence="1">The sequence shown here is derived from an EMBL/GenBank/DDBJ whole genome shotgun (WGS) entry which is preliminary data.</text>
</comment>
<accession>A0AAN4ZJ72</accession>
<sequence length="177" mass="20052">VVPPPSKYSVKLDFSGSLVEVSISLPPLYPISQHPDISISADPLEFNMDRLNMAVNEWISGLQLGSPLISGVIEEVIALINFYKCPISSESEEPVVIDEDDKENRKVHSVEVRSKMVDESHNFIPQCEICYKDLVRKRTLNIGCHEFHRTCLLNWCESKMGYACFFNLSVIFSKIIC</sequence>
<proteinExistence type="predicted"/>
<feature type="non-terminal residue" evidence="1">
    <location>
        <position position="1"/>
    </location>
</feature>
<dbReference type="SUPFAM" id="SSF57850">
    <property type="entry name" value="RING/U-box"/>
    <property type="match status" value="1"/>
</dbReference>
<dbReference type="Gene3D" id="3.10.110.10">
    <property type="entry name" value="Ubiquitin Conjugating Enzyme"/>
    <property type="match status" value="1"/>
</dbReference>
<dbReference type="EMBL" id="BTRK01000003">
    <property type="protein sequence ID" value="GMR40839.1"/>
    <property type="molecule type" value="Genomic_DNA"/>
</dbReference>
<name>A0AAN4ZJ72_9BILA</name>
<evidence type="ECO:0000313" key="1">
    <source>
        <dbReference type="EMBL" id="GMR40839.1"/>
    </source>
</evidence>